<keyword evidence="1" id="KW-0129">CBS domain</keyword>
<accession>A0A7C2THR7</accession>
<protein>
    <submittedName>
        <fullName evidence="3">CBS domain-containing protein</fullName>
    </submittedName>
</protein>
<comment type="caution">
    <text evidence="3">The sequence shown here is derived from an EMBL/GenBank/DDBJ whole genome shotgun (WGS) entry which is preliminary data.</text>
</comment>
<dbReference type="EMBL" id="DSDS01000108">
    <property type="protein sequence ID" value="HET97984.1"/>
    <property type="molecule type" value="Genomic_DNA"/>
</dbReference>
<sequence>MAAELEGKERFLVKGLVIPMKRFPHIEDELNLAEAVRALQAFTFGEYERMRYSEMLVLDADNQLVGRVSLQSILKGLDPNLAQMFEGFQGKAGEFPNLSILWGNSFFSACNSRFGKNIKEFMTPLPTPVKENESALKALSIMLAHNETVLPVLNEAGDEVLGVIRLEEIFNAIVRHCSGTV</sequence>
<dbReference type="InterPro" id="IPR046342">
    <property type="entry name" value="CBS_dom_sf"/>
</dbReference>
<gene>
    <name evidence="3" type="ORF">ENN98_04715</name>
</gene>
<evidence type="ECO:0000313" key="3">
    <source>
        <dbReference type="EMBL" id="HET97984.1"/>
    </source>
</evidence>
<dbReference type="InterPro" id="IPR000644">
    <property type="entry name" value="CBS_dom"/>
</dbReference>
<dbReference type="PROSITE" id="PS51371">
    <property type="entry name" value="CBS"/>
    <property type="match status" value="1"/>
</dbReference>
<evidence type="ECO:0000259" key="2">
    <source>
        <dbReference type="PROSITE" id="PS51371"/>
    </source>
</evidence>
<feature type="domain" description="CBS" evidence="2">
    <location>
        <begin position="122"/>
        <end position="181"/>
    </location>
</feature>
<dbReference type="Proteomes" id="UP000885986">
    <property type="component" value="Unassembled WGS sequence"/>
</dbReference>
<dbReference type="AlphaFoldDB" id="A0A7C2THR7"/>
<evidence type="ECO:0000256" key="1">
    <source>
        <dbReference type="PROSITE-ProRule" id="PRU00703"/>
    </source>
</evidence>
<dbReference type="Gene3D" id="3.10.580.10">
    <property type="entry name" value="CBS-domain"/>
    <property type="match status" value="1"/>
</dbReference>
<proteinExistence type="predicted"/>
<organism evidence="3">
    <name type="scientific">Desulfurivibrio alkaliphilus</name>
    <dbReference type="NCBI Taxonomy" id="427923"/>
    <lineage>
        <taxon>Bacteria</taxon>
        <taxon>Pseudomonadati</taxon>
        <taxon>Thermodesulfobacteriota</taxon>
        <taxon>Desulfobulbia</taxon>
        <taxon>Desulfobulbales</taxon>
        <taxon>Desulfobulbaceae</taxon>
        <taxon>Desulfurivibrio</taxon>
    </lineage>
</organism>
<dbReference type="SUPFAM" id="SSF54631">
    <property type="entry name" value="CBS-domain pair"/>
    <property type="match status" value="1"/>
</dbReference>
<reference evidence="3" key="1">
    <citation type="journal article" date="2020" name="mSystems">
        <title>Genome- and Community-Level Interaction Insights into Carbon Utilization and Element Cycling Functions of Hydrothermarchaeota in Hydrothermal Sediment.</title>
        <authorList>
            <person name="Zhou Z."/>
            <person name="Liu Y."/>
            <person name="Xu W."/>
            <person name="Pan J."/>
            <person name="Luo Z.H."/>
            <person name="Li M."/>
        </authorList>
    </citation>
    <scope>NUCLEOTIDE SEQUENCE [LARGE SCALE GENOMIC DNA]</scope>
    <source>
        <strain evidence="3">SpSt-1224</strain>
    </source>
</reference>
<dbReference type="CDD" id="cd02205">
    <property type="entry name" value="CBS_pair_SF"/>
    <property type="match status" value="1"/>
</dbReference>
<dbReference type="Pfam" id="PF00571">
    <property type="entry name" value="CBS"/>
    <property type="match status" value="1"/>
</dbReference>
<name>A0A7C2THR7_9BACT</name>